<feature type="signal peptide" evidence="2">
    <location>
        <begin position="1"/>
        <end position="18"/>
    </location>
</feature>
<keyword evidence="3" id="KW-1185">Reference proteome</keyword>
<reference evidence="4" key="1">
    <citation type="submission" date="2025-08" db="UniProtKB">
        <authorList>
            <consortium name="RefSeq"/>
        </authorList>
    </citation>
    <scope>IDENTIFICATION</scope>
</reference>
<dbReference type="Proteomes" id="UP000079169">
    <property type="component" value="Unplaced"/>
</dbReference>
<evidence type="ECO:0000256" key="2">
    <source>
        <dbReference type="SAM" id="SignalP"/>
    </source>
</evidence>
<protein>
    <submittedName>
        <fullName evidence="4">Uncharacterized protein LOC103516797 isoform X2</fullName>
    </submittedName>
</protein>
<dbReference type="GeneID" id="103516797"/>
<evidence type="ECO:0000256" key="1">
    <source>
        <dbReference type="SAM" id="Coils"/>
    </source>
</evidence>
<evidence type="ECO:0000313" key="4">
    <source>
        <dbReference type="RefSeq" id="XP_026684892.1"/>
    </source>
</evidence>
<keyword evidence="1" id="KW-0175">Coiled coil</keyword>
<accession>A0A3Q0J8S9</accession>
<organism evidence="3 4">
    <name type="scientific">Diaphorina citri</name>
    <name type="common">Asian citrus psyllid</name>
    <dbReference type="NCBI Taxonomy" id="121845"/>
    <lineage>
        <taxon>Eukaryota</taxon>
        <taxon>Metazoa</taxon>
        <taxon>Ecdysozoa</taxon>
        <taxon>Arthropoda</taxon>
        <taxon>Hexapoda</taxon>
        <taxon>Insecta</taxon>
        <taxon>Pterygota</taxon>
        <taxon>Neoptera</taxon>
        <taxon>Paraneoptera</taxon>
        <taxon>Hemiptera</taxon>
        <taxon>Sternorrhyncha</taxon>
        <taxon>Psylloidea</taxon>
        <taxon>Psyllidae</taxon>
        <taxon>Diaphorininae</taxon>
        <taxon>Diaphorina</taxon>
    </lineage>
</organism>
<feature type="coiled-coil region" evidence="1">
    <location>
        <begin position="161"/>
        <end position="195"/>
    </location>
</feature>
<dbReference type="AlphaFoldDB" id="A0A3Q0J8S9"/>
<name>A0A3Q0J8S9_DIACI</name>
<sequence length="221" mass="25480">MCHILLLLCKLCSHRNTAHTVSTRDIEIHRLSSLLEGGRPVGVVIQDHPIPMSFCTCKKKPDSKVNLELERKLKECLRRQHDAMLHALRLSEKNKRLQSRLETLDDKNHKGNISELHDKITSLTQLIETLKKENQSYVKSVKSKTSMVSQQKETSQLKEKVEDFKIMEKDLMKEIDRLEKENLLQKTHIADLESKLLACLTAKEELGRTNKQNDHPSKASK</sequence>
<feature type="coiled-coil region" evidence="1">
    <location>
        <begin position="87"/>
        <end position="133"/>
    </location>
</feature>
<keyword evidence="2" id="KW-0732">Signal</keyword>
<dbReference type="RefSeq" id="XP_026684892.1">
    <property type="nucleotide sequence ID" value="XM_026829091.1"/>
</dbReference>
<gene>
    <name evidence="4" type="primary">LOC103516797</name>
</gene>
<feature type="chain" id="PRO_5018079081" evidence="2">
    <location>
        <begin position="19"/>
        <end position="221"/>
    </location>
</feature>
<evidence type="ECO:0000313" key="3">
    <source>
        <dbReference type="Proteomes" id="UP000079169"/>
    </source>
</evidence>
<proteinExistence type="predicted"/>